<reference evidence="2" key="1">
    <citation type="journal article" date="2023" name="Front. Plant Sci.">
        <title>Chromosomal-level genome assembly of Melastoma candidum provides insights into trichome evolution.</title>
        <authorList>
            <person name="Zhong Y."/>
            <person name="Wu W."/>
            <person name="Sun C."/>
            <person name="Zou P."/>
            <person name="Liu Y."/>
            <person name="Dai S."/>
            <person name="Zhou R."/>
        </authorList>
    </citation>
    <scope>NUCLEOTIDE SEQUENCE [LARGE SCALE GENOMIC DNA]</scope>
</reference>
<evidence type="ECO:0000313" key="2">
    <source>
        <dbReference type="Proteomes" id="UP001057402"/>
    </source>
</evidence>
<dbReference type="EMBL" id="CM042888">
    <property type="protein sequence ID" value="KAI4326032.1"/>
    <property type="molecule type" value="Genomic_DNA"/>
</dbReference>
<gene>
    <name evidence="1" type="ORF">MLD38_031387</name>
</gene>
<sequence>MSREIEENPVAGNSLLCGESKDFIGFPESGELSSPERRFEETGGQDVVFVGSDECERVEELIGKEPSWGFGGRTPSDSAGDSFRSDAVDWIVNTSASFGFHHHTAFLSITYFDRFLAARSVEAEKLWAVRLLSLASLLLAAKMEECKVPALPDLCVQNYVFDNKCIKKMEFLILTTLEWRMASVTPYTYLGYFIRKIFKLPRDKEKELLFIAMDLALAVSKEINTVDYRPSVVAAAAVLASSGDEHTRKSIASTTCSISSGVSIDWERVYECYTLIQNIKSRRDHKTPGNIAMISAENISQDPRCNPAKSTRKRLLFSESQETSVNKMHKRNTNANANEYASAE</sequence>
<name>A0ACB9MPC6_9MYRT</name>
<organism evidence="1 2">
    <name type="scientific">Melastoma candidum</name>
    <dbReference type="NCBI Taxonomy" id="119954"/>
    <lineage>
        <taxon>Eukaryota</taxon>
        <taxon>Viridiplantae</taxon>
        <taxon>Streptophyta</taxon>
        <taxon>Embryophyta</taxon>
        <taxon>Tracheophyta</taxon>
        <taxon>Spermatophyta</taxon>
        <taxon>Magnoliopsida</taxon>
        <taxon>eudicotyledons</taxon>
        <taxon>Gunneridae</taxon>
        <taxon>Pentapetalae</taxon>
        <taxon>rosids</taxon>
        <taxon>malvids</taxon>
        <taxon>Myrtales</taxon>
        <taxon>Melastomataceae</taxon>
        <taxon>Melastomatoideae</taxon>
        <taxon>Melastomateae</taxon>
        <taxon>Melastoma</taxon>
    </lineage>
</organism>
<dbReference type="Proteomes" id="UP001057402">
    <property type="component" value="Chromosome 9"/>
</dbReference>
<protein>
    <submittedName>
        <fullName evidence="1">Uncharacterized protein</fullName>
    </submittedName>
</protein>
<proteinExistence type="predicted"/>
<evidence type="ECO:0000313" key="1">
    <source>
        <dbReference type="EMBL" id="KAI4326032.1"/>
    </source>
</evidence>
<keyword evidence="2" id="KW-1185">Reference proteome</keyword>
<comment type="caution">
    <text evidence="1">The sequence shown here is derived from an EMBL/GenBank/DDBJ whole genome shotgun (WGS) entry which is preliminary data.</text>
</comment>
<accession>A0ACB9MPC6</accession>